<dbReference type="EC" id="3.1.6.1" evidence="6"/>
<dbReference type="PANTHER" id="PTHR42693">
    <property type="entry name" value="ARYLSULFATASE FAMILY MEMBER"/>
    <property type="match status" value="1"/>
</dbReference>
<dbReference type="GO" id="GO:0046872">
    <property type="term" value="F:metal ion binding"/>
    <property type="evidence" value="ECO:0007669"/>
    <property type="project" value="UniProtKB-KW"/>
</dbReference>
<name>A0A0J1BKM6_RHOIS</name>
<comment type="caution">
    <text evidence="6">The sequence shown here is derived from an EMBL/GenBank/DDBJ whole genome shotgun (WGS) entry which is preliminary data.</text>
</comment>
<evidence type="ECO:0000256" key="4">
    <source>
        <dbReference type="ARBA" id="ARBA00022837"/>
    </source>
</evidence>
<dbReference type="AlphaFoldDB" id="A0A0J1BKM6"/>
<dbReference type="Gene3D" id="3.30.1120.10">
    <property type="match status" value="1"/>
</dbReference>
<evidence type="ECO:0000256" key="3">
    <source>
        <dbReference type="ARBA" id="ARBA00022801"/>
    </source>
</evidence>
<dbReference type="RefSeq" id="WP_083434755.1">
    <property type="nucleotide sequence ID" value="NZ_LECT01000007.1"/>
</dbReference>
<evidence type="ECO:0000256" key="2">
    <source>
        <dbReference type="ARBA" id="ARBA00022723"/>
    </source>
</evidence>
<dbReference type="Pfam" id="PF00884">
    <property type="entry name" value="Sulfatase"/>
    <property type="match status" value="1"/>
</dbReference>
<keyword evidence="4" id="KW-0106">Calcium</keyword>
<accession>A0A0J1BKM6</accession>
<dbReference type="Gene3D" id="3.40.720.10">
    <property type="entry name" value="Alkaline Phosphatase, subunit A"/>
    <property type="match status" value="1"/>
</dbReference>
<organism evidence="6 7">
    <name type="scientific">Rhodopirellula islandica</name>
    <dbReference type="NCBI Taxonomy" id="595434"/>
    <lineage>
        <taxon>Bacteria</taxon>
        <taxon>Pseudomonadati</taxon>
        <taxon>Planctomycetota</taxon>
        <taxon>Planctomycetia</taxon>
        <taxon>Pirellulales</taxon>
        <taxon>Pirellulaceae</taxon>
        <taxon>Rhodopirellula</taxon>
    </lineage>
</organism>
<keyword evidence="2" id="KW-0479">Metal-binding</keyword>
<dbReference type="InterPro" id="IPR050738">
    <property type="entry name" value="Sulfatase"/>
</dbReference>
<evidence type="ECO:0000256" key="1">
    <source>
        <dbReference type="ARBA" id="ARBA00008779"/>
    </source>
</evidence>
<dbReference type="InterPro" id="IPR017850">
    <property type="entry name" value="Alkaline_phosphatase_core_sf"/>
</dbReference>
<keyword evidence="3 6" id="KW-0378">Hydrolase</keyword>
<dbReference type="PANTHER" id="PTHR42693:SF43">
    <property type="entry name" value="BLL2667 PROTEIN"/>
    <property type="match status" value="1"/>
</dbReference>
<sequence>MKFDQKQSPVIRNVIQCLVLAGVVLHAQATEAQESDREVPVNRRVLPIAAPWQPPIKTLDARDATAPPVFKVEAPQDAPNVVVIMIDDLGFGGTSAFGGVTPTPTFDRLAKNGLRYNHFHSTALCSPTRQALLTGRNHHSVNMGSITEIATSFPGQTGKLPDSCAKLPEILRLNGYSTAHFGKCHEVAVWEISPSGPLTRWPTLSGFDKFYGFLGGETNQWAPAIYDGITPVDNPAKGDPDYHFMNDMTTQAINWIRAQQSLTPEKPFFTYFVPGATHAPHHVPESFIKKHEGKFDAGWDVIRKQIFDNQKRLGVIPKDAVLADKPEDIKDWDDLSPKERKLFSRQAEVFAAFLDMADFEIGRLIDAIEELGELDNTMIVFIAGDNGTSAEGGMNGMYNEMTYFNGVEETVDDMLQHYDDWGSASTYPHMAAGWAVCFDSPFTWTKQVASNYGGTRQGTVIHWPAGIKAKNGLRQQWHHVIDIAPTVLEAAGLPQPRIVNGVGQRPMEGVSMLYSFDDAQAADRHLVQYFEIMGNRGVYYDGWFAGTVHMYPWAPPRNKLLDDVWELYHVAEDFSMANNLAAKHPEKLKELQEVFLSEAVKYKVLPIDDRRQLRLNAKLAGRPTLMGDRTSLTVYEGLGFLPENDFIDTKNRSFEIVAEIESQGKATNGVIVSQGGRFGGWSLYLKEGKPVYTYNYLGLESYSVTSKDVLPVGKSTLQLEFAYDGQSADGQPKLGAGGTATLKVNGQPVGSGKVEKTQFAIWSADETANVGLDRETSVSPDYTEESSKFTGKIDKVTLTVK</sequence>
<dbReference type="GO" id="GO:0004065">
    <property type="term" value="F:arylsulfatase activity"/>
    <property type="evidence" value="ECO:0007669"/>
    <property type="project" value="UniProtKB-EC"/>
</dbReference>
<evidence type="ECO:0000313" key="7">
    <source>
        <dbReference type="Proteomes" id="UP000036367"/>
    </source>
</evidence>
<keyword evidence="7" id="KW-1185">Reference proteome</keyword>
<gene>
    <name evidence="6" type="ORF">RISK_000868</name>
</gene>
<dbReference type="SUPFAM" id="SSF53649">
    <property type="entry name" value="Alkaline phosphatase-like"/>
    <property type="match status" value="1"/>
</dbReference>
<dbReference type="PATRIC" id="fig|595434.4.peg.836"/>
<reference evidence="6" key="1">
    <citation type="submission" date="2015-05" db="EMBL/GenBank/DDBJ databases">
        <title>Permanent draft genome of Rhodopirellula islandicus K833.</title>
        <authorList>
            <person name="Kizina J."/>
            <person name="Richter M."/>
            <person name="Glockner F.O."/>
            <person name="Harder J."/>
        </authorList>
    </citation>
    <scope>NUCLEOTIDE SEQUENCE [LARGE SCALE GENOMIC DNA]</scope>
    <source>
        <strain evidence="6">K833</strain>
    </source>
</reference>
<dbReference type="PROSITE" id="PS00523">
    <property type="entry name" value="SULFATASE_1"/>
    <property type="match status" value="1"/>
</dbReference>
<dbReference type="CDD" id="cd16025">
    <property type="entry name" value="PAS_like"/>
    <property type="match status" value="1"/>
</dbReference>
<dbReference type="STRING" id="595434.RISK_000868"/>
<feature type="domain" description="Sulfatase N-terminal" evidence="5">
    <location>
        <begin position="79"/>
        <end position="492"/>
    </location>
</feature>
<dbReference type="OrthoDB" id="9762324at2"/>
<dbReference type="InterPro" id="IPR000917">
    <property type="entry name" value="Sulfatase_N"/>
</dbReference>
<protein>
    <submittedName>
        <fullName evidence="6">Sulfatase</fullName>
        <ecNumber evidence="6">3.1.6.1</ecNumber>
    </submittedName>
</protein>
<dbReference type="EMBL" id="LECT01000007">
    <property type="protein sequence ID" value="KLU07067.1"/>
    <property type="molecule type" value="Genomic_DNA"/>
</dbReference>
<evidence type="ECO:0000259" key="5">
    <source>
        <dbReference type="Pfam" id="PF00884"/>
    </source>
</evidence>
<comment type="similarity">
    <text evidence="1">Belongs to the sulfatase family.</text>
</comment>
<dbReference type="InterPro" id="IPR024607">
    <property type="entry name" value="Sulfatase_CS"/>
</dbReference>
<proteinExistence type="inferred from homology"/>
<dbReference type="Proteomes" id="UP000036367">
    <property type="component" value="Unassembled WGS sequence"/>
</dbReference>
<evidence type="ECO:0000313" key="6">
    <source>
        <dbReference type="EMBL" id="KLU07067.1"/>
    </source>
</evidence>